<feature type="transmembrane region" description="Helical" evidence="8">
    <location>
        <begin position="323"/>
        <end position="345"/>
    </location>
</feature>
<dbReference type="AlphaFoldDB" id="A0A7D3XEZ2"/>
<sequence>MRLLNKIVRTVKNHNSDSPYPYMLFYLGLFIILFLYLGLDFIVYKGPFGVHFMRQTDSLSFASNYFNNGFHFFKPQLYTLYNFDGRAACEFPITYYLSALIYKIVGKQFYVLRFIHLVISYLGVFYTFKLSKIVIKDNVYSILISLIFFTSSVFNYYSFNYLPDAPALGFALMGWFFIIKSLDDESEKLVFPGFVFFTLSGLIKVTYLINPIAVLMLGLISEVFYKQKKLIKTDSRIVLYGFLTLLTVGFWNMYMLWYNEVNHSHSFNTKALPIWLMRKNGILQVWEYFTHYWYSSYLYKTTFHLFYLSLITLLVFNQKLRKSAAIILIFLALGSLSYFMLFFKQFKDHDYYFLAFFPLIFLVIIYSIYIYKRFITNKSLHLVAKVILLLIVAFGINHSQKKMNERLVENKIDNKFRLGLLINENKQGVDSLKIDKNAKFIVAPENCANGALLYLDRRGWAIPEVSELTAKTILDFYRKGAQYLLVADDDFSMPADLCYKQIYGKNGLRIFDLTCSK</sequence>
<feature type="transmembrane region" description="Helical" evidence="8">
    <location>
        <begin position="382"/>
        <end position="399"/>
    </location>
</feature>
<evidence type="ECO:0000256" key="7">
    <source>
        <dbReference type="ARBA" id="ARBA00023136"/>
    </source>
</evidence>
<keyword evidence="2" id="KW-1003">Cell membrane</keyword>
<feature type="domain" description="Glycosyltransferase RgtA/B/C/D-like" evidence="9">
    <location>
        <begin position="92"/>
        <end position="227"/>
    </location>
</feature>
<evidence type="ECO:0000256" key="4">
    <source>
        <dbReference type="ARBA" id="ARBA00022679"/>
    </source>
</evidence>
<keyword evidence="5 8" id="KW-0812">Transmembrane</keyword>
<dbReference type="InterPro" id="IPR038731">
    <property type="entry name" value="RgtA/B/C-like"/>
</dbReference>
<evidence type="ECO:0000256" key="2">
    <source>
        <dbReference type="ARBA" id="ARBA00022475"/>
    </source>
</evidence>
<comment type="subcellular location">
    <subcellularLocation>
        <location evidence="1">Cell membrane</location>
        <topology evidence="1">Multi-pass membrane protein</topology>
    </subcellularLocation>
</comment>
<organism evidence="10 11">
    <name type="scientific">Tenuifilum thalassicum</name>
    <dbReference type="NCBI Taxonomy" id="2590900"/>
    <lineage>
        <taxon>Bacteria</taxon>
        <taxon>Pseudomonadati</taxon>
        <taxon>Bacteroidota</taxon>
        <taxon>Bacteroidia</taxon>
        <taxon>Bacteroidales</taxon>
        <taxon>Tenuifilaceae</taxon>
        <taxon>Tenuifilum</taxon>
    </lineage>
</organism>
<keyword evidence="4" id="KW-0808">Transferase</keyword>
<feature type="transmembrane region" description="Helical" evidence="8">
    <location>
        <begin position="140"/>
        <end position="158"/>
    </location>
</feature>
<evidence type="ECO:0000313" key="11">
    <source>
        <dbReference type="Proteomes" id="UP000500961"/>
    </source>
</evidence>
<evidence type="ECO:0000256" key="1">
    <source>
        <dbReference type="ARBA" id="ARBA00004651"/>
    </source>
</evidence>
<feature type="transmembrane region" description="Helical" evidence="8">
    <location>
        <begin position="202"/>
        <end position="225"/>
    </location>
</feature>
<evidence type="ECO:0000259" key="9">
    <source>
        <dbReference type="Pfam" id="PF13231"/>
    </source>
</evidence>
<evidence type="ECO:0000256" key="6">
    <source>
        <dbReference type="ARBA" id="ARBA00022989"/>
    </source>
</evidence>
<feature type="transmembrane region" description="Helical" evidence="8">
    <location>
        <begin position="351"/>
        <end position="370"/>
    </location>
</feature>
<reference evidence="10 11" key="1">
    <citation type="submission" date="2019-07" db="EMBL/GenBank/DDBJ databases">
        <title>Thalassofilum flectens gen. nov., sp. nov., a novel moderate thermophilic anaerobe from a shallow sea hot spring in Kunashir Island (Russia), representing a new family in the order Bacteroidales, and proposal of Thalassofilacea fam. nov.</title>
        <authorList>
            <person name="Kochetkova T.V."/>
            <person name="Podosokorskaya O.A."/>
            <person name="Novikov A."/>
            <person name="Elcheninov A.G."/>
            <person name="Toshchakov S.V."/>
            <person name="Kublanov I.V."/>
        </authorList>
    </citation>
    <scope>NUCLEOTIDE SEQUENCE [LARGE SCALE GENOMIC DNA]</scope>
    <source>
        <strain evidence="10 11">38-H</strain>
    </source>
</reference>
<evidence type="ECO:0000256" key="8">
    <source>
        <dbReference type="SAM" id="Phobius"/>
    </source>
</evidence>
<dbReference type="RefSeq" id="WP_173075634.1">
    <property type="nucleotide sequence ID" value="NZ_CP041345.1"/>
</dbReference>
<dbReference type="PANTHER" id="PTHR33908:SF11">
    <property type="entry name" value="MEMBRANE PROTEIN"/>
    <property type="match status" value="1"/>
</dbReference>
<keyword evidence="3" id="KW-0328">Glycosyltransferase</keyword>
<name>A0A7D3XEZ2_9BACT</name>
<evidence type="ECO:0000256" key="5">
    <source>
        <dbReference type="ARBA" id="ARBA00022692"/>
    </source>
</evidence>
<proteinExistence type="predicted"/>
<dbReference type="GO" id="GO:0005886">
    <property type="term" value="C:plasma membrane"/>
    <property type="evidence" value="ECO:0007669"/>
    <property type="project" value="UniProtKB-SubCell"/>
</dbReference>
<dbReference type="GO" id="GO:0016763">
    <property type="term" value="F:pentosyltransferase activity"/>
    <property type="evidence" value="ECO:0007669"/>
    <property type="project" value="TreeGrafter"/>
</dbReference>
<dbReference type="Proteomes" id="UP000500961">
    <property type="component" value="Chromosome"/>
</dbReference>
<dbReference type="Pfam" id="PF13231">
    <property type="entry name" value="PMT_2"/>
    <property type="match status" value="1"/>
</dbReference>
<feature type="transmembrane region" description="Helical" evidence="8">
    <location>
        <begin position="165"/>
        <end position="182"/>
    </location>
</feature>
<feature type="transmembrane region" description="Helical" evidence="8">
    <location>
        <begin position="237"/>
        <end position="257"/>
    </location>
</feature>
<accession>A0A7D3XEZ2</accession>
<feature type="transmembrane region" description="Helical" evidence="8">
    <location>
        <begin position="297"/>
        <end position="316"/>
    </location>
</feature>
<evidence type="ECO:0000313" key="10">
    <source>
        <dbReference type="EMBL" id="QKG80672.1"/>
    </source>
</evidence>
<feature type="transmembrane region" description="Helical" evidence="8">
    <location>
        <begin position="110"/>
        <end position="128"/>
    </location>
</feature>
<dbReference type="InterPro" id="IPR050297">
    <property type="entry name" value="LipidA_mod_glycosyltrf_83"/>
</dbReference>
<protein>
    <recommendedName>
        <fullName evidence="9">Glycosyltransferase RgtA/B/C/D-like domain-containing protein</fullName>
    </recommendedName>
</protein>
<keyword evidence="11" id="KW-1185">Reference proteome</keyword>
<dbReference type="EMBL" id="CP041345">
    <property type="protein sequence ID" value="QKG80672.1"/>
    <property type="molecule type" value="Genomic_DNA"/>
</dbReference>
<dbReference type="GO" id="GO:0009103">
    <property type="term" value="P:lipopolysaccharide biosynthetic process"/>
    <property type="evidence" value="ECO:0007669"/>
    <property type="project" value="UniProtKB-ARBA"/>
</dbReference>
<feature type="transmembrane region" description="Helical" evidence="8">
    <location>
        <begin position="20"/>
        <end position="44"/>
    </location>
</feature>
<keyword evidence="7 8" id="KW-0472">Membrane</keyword>
<dbReference type="PANTHER" id="PTHR33908">
    <property type="entry name" value="MANNOSYLTRANSFERASE YKCB-RELATED"/>
    <property type="match status" value="1"/>
</dbReference>
<gene>
    <name evidence="10" type="ORF">FHG85_10465</name>
</gene>
<dbReference type="KEGG" id="ttz:FHG85_10465"/>
<evidence type="ECO:0000256" key="3">
    <source>
        <dbReference type="ARBA" id="ARBA00022676"/>
    </source>
</evidence>
<keyword evidence="6 8" id="KW-1133">Transmembrane helix</keyword>